<evidence type="ECO:0000256" key="3">
    <source>
        <dbReference type="ARBA" id="ARBA00022722"/>
    </source>
</evidence>
<evidence type="ECO:0000256" key="6">
    <source>
        <dbReference type="ARBA" id="ARBA00022918"/>
    </source>
</evidence>
<dbReference type="InterPro" id="IPR041373">
    <property type="entry name" value="RT_RNaseH"/>
</dbReference>
<dbReference type="Proteomes" id="UP001165190">
    <property type="component" value="Unassembled WGS sequence"/>
</dbReference>
<dbReference type="Pfam" id="PF17917">
    <property type="entry name" value="RT_RNaseH"/>
    <property type="match status" value="1"/>
</dbReference>
<reference evidence="8" key="1">
    <citation type="submission" date="2023-05" db="EMBL/GenBank/DDBJ databases">
        <title>Genome and transcriptome analyses reveal genes involved in the formation of fine ridges on petal epidermal cells in Hibiscus trionum.</title>
        <authorList>
            <person name="Koshimizu S."/>
            <person name="Masuda S."/>
            <person name="Ishii T."/>
            <person name="Shirasu K."/>
            <person name="Hoshino A."/>
            <person name="Arita M."/>
        </authorList>
    </citation>
    <scope>NUCLEOTIDE SEQUENCE</scope>
    <source>
        <strain evidence="8">Hamamatsu line</strain>
    </source>
</reference>
<name>A0A9W7LXE2_HIBTR</name>
<feature type="domain" description="Reverse transcriptase RNase H-like" evidence="7">
    <location>
        <begin position="5"/>
        <end position="62"/>
    </location>
</feature>
<evidence type="ECO:0000256" key="5">
    <source>
        <dbReference type="ARBA" id="ARBA00022801"/>
    </source>
</evidence>
<protein>
    <recommendedName>
        <fullName evidence="7">Reverse transcriptase RNase H-like domain-containing protein</fullName>
    </recommendedName>
</protein>
<evidence type="ECO:0000313" key="8">
    <source>
        <dbReference type="EMBL" id="GMI79998.1"/>
    </source>
</evidence>
<evidence type="ECO:0000259" key="7">
    <source>
        <dbReference type="Pfam" id="PF17917"/>
    </source>
</evidence>
<dbReference type="OrthoDB" id="10055717at2759"/>
<gene>
    <name evidence="8" type="ORF">HRI_001669100</name>
</gene>
<accession>A0A9W7LXE2</accession>
<keyword evidence="4" id="KW-0255">Endonuclease</keyword>
<dbReference type="AlphaFoldDB" id="A0A9W7LXE2"/>
<keyword evidence="2" id="KW-0548">Nucleotidyltransferase</keyword>
<evidence type="ECO:0000256" key="1">
    <source>
        <dbReference type="ARBA" id="ARBA00022679"/>
    </source>
</evidence>
<dbReference type="EMBL" id="BSYR01000017">
    <property type="protein sequence ID" value="GMI79998.1"/>
    <property type="molecule type" value="Genomic_DNA"/>
</dbReference>
<proteinExistence type="predicted"/>
<keyword evidence="6" id="KW-0695">RNA-directed DNA polymerase</keyword>
<evidence type="ECO:0000256" key="2">
    <source>
        <dbReference type="ARBA" id="ARBA00022695"/>
    </source>
</evidence>
<dbReference type="SUPFAM" id="SSF56672">
    <property type="entry name" value="DNA/RNA polymerases"/>
    <property type="match status" value="1"/>
</dbReference>
<dbReference type="GO" id="GO:0003964">
    <property type="term" value="F:RNA-directed DNA polymerase activity"/>
    <property type="evidence" value="ECO:0007669"/>
    <property type="project" value="UniProtKB-KW"/>
</dbReference>
<dbReference type="GO" id="GO:0016787">
    <property type="term" value="F:hydrolase activity"/>
    <property type="evidence" value="ECO:0007669"/>
    <property type="project" value="UniProtKB-KW"/>
</dbReference>
<comment type="caution">
    <text evidence="8">The sequence shown here is derived from an EMBL/GenBank/DDBJ whole genome shotgun (WGS) entry which is preliminary data.</text>
</comment>
<dbReference type="InterPro" id="IPR043502">
    <property type="entry name" value="DNA/RNA_pol_sf"/>
</dbReference>
<evidence type="ECO:0000313" key="9">
    <source>
        <dbReference type="Proteomes" id="UP001165190"/>
    </source>
</evidence>
<evidence type="ECO:0000256" key="4">
    <source>
        <dbReference type="ARBA" id="ARBA00022759"/>
    </source>
</evidence>
<dbReference type="PANTHER" id="PTHR37984:SF5">
    <property type="entry name" value="PROTEIN NYNRIN-LIKE"/>
    <property type="match status" value="1"/>
</dbReference>
<keyword evidence="3" id="KW-0540">Nuclease</keyword>
<keyword evidence="9" id="KW-1185">Reference proteome</keyword>
<keyword evidence="5" id="KW-0378">Hydrolase</keyword>
<organism evidence="8 9">
    <name type="scientific">Hibiscus trionum</name>
    <name type="common">Flower of an hour</name>
    <dbReference type="NCBI Taxonomy" id="183268"/>
    <lineage>
        <taxon>Eukaryota</taxon>
        <taxon>Viridiplantae</taxon>
        <taxon>Streptophyta</taxon>
        <taxon>Embryophyta</taxon>
        <taxon>Tracheophyta</taxon>
        <taxon>Spermatophyta</taxon>
        <taxon>Magnoliopsida</taxon>
        <taxon>eudicotyledons</taxon>
        <taxon>Gunneridae</taxon>
        <taxon>Pentapetalae</taxon>
        <taxon>rosids</taxon>
        <taxon>malvids</taxon>
        <taxon>Malvales</taxon>
        <taxon>Malvaceae</taxon>
        <taxon>Malvoideae</taxon>
        <taxon>Hibiscus</taxon>
    </lineage>
</organism>
<keyword evidence="1" id="KW-0808">Transferase</keyword>
<sequence length="66" mass="7937">MQVASTYNHEMYAITQEVGKWRQYLLGRSFVIVTDQKSLRELTTQTIQTPEQQRWLPRLISYDFEI</sequence>
<dbReference type="PANTHER" id="PTHR37984">
    <property type="entry name" value="PROTEIN CBG26694"/>
    <property type="match status" value="1"/>
</dbReference>
<dbReference type="GO" id="GO:0004519">
    <property type="term" value="F:endonuclease activity"/>
    <property type="evidence" value="ECO:0007669"/>
    <property type="project" value="UniProtKB-KW"/>
</dbReference>
<dbReference type="InterPro" id="IPR050951">
    <property type="entry name" value="Retrovirus_Pol_polyprotein"/>
</dbReference>